<dbReference type="EMBL" id="ML996701">
    <property type="protein sequence ID" value="KAF2397959.1"/>
    <property type="molecule type" value="Genomic_DNA"/>
</dbReference>
<keyword evidence="3" id="KW-1185">Reference proteome</keyword>
<accession>A0A6G1HQ37</accession>
<proteinExistence type="predicted"/>
<organism evidence="2 3">
    <name type="scientific">Trichodelitschia bisporula</name>
    <dbReference type="NCBI Taxonomy" id="703511"/>
    <lineage>
        <taxon>Eukaryota</taxon>
        <taxon>Fungi</taxon>
        <taxon>Dikarya</taxon>
        <taxon>Ascomycota</taxon>
        <taxon>Pezizomycotina</taxon>
        <taxon>Dothideomycetes</taxon>
        <taxon>Dothideomycetes incertae sedis</taxon>
        <taxon>Phaeotrichales</taxon>
        <taxon>Phaeotrichaceae</taxon>
        <taxon>Trichodelitschia</taxon>
    </lineage>
</organism>
<feature type="region of interest" description="Disordered" evidence="1">
    <location>
        <begin position="107"/>
        <end position="153"/>
    </location>
</feature>
<protein>
    <submittedName>
        <fullName evidence="2">Uncharacterized protein</fullName>
    </submittedName>
</protein>
<evidence type="ECO:0000313" key="2">
    <source>
        <dbReference type="EMBL" id="KAF2397959.1"/>
    </source>
</evidence>
<sequence>MEGQMLPLSSDWDMVLRHSSVLDLPSMVDSQETMKSRSLRRSRLKIAPMALDGRMRGRHRAYVLPISLALQPRCAGSCMITDGDLKKLAGVSASCCPCIAVTPGYLPSDGPAEREETKPYSKTGRNHGQGRKKQTWQGLTVDMSTISTMEQKS</sequence>
<evidence type="ECO:0000256" key="1">
    <source>
        <dbReference type="SAM" id="MobiDB-lite"/>
    </source>
</evidence>
<feature type="compositionally biased region" description="Basic residues" evidence="1">
    <location>
        <begin position="124"/>
        <end position="134"/>
    </location>
</feature>
<reference evidence="2" key="1">
    <citation type="journal article" date="2020" name="Stud. Mycol.">
        <title>101 Dothideomycetes genomes: a test case for predicting lifestyles and emergence of pathogens.</title>
        <authorList>
            <person name="Haridas S."/>
            <person name="Albert R."/>
            <person name="Binder M."/>
            <person name="Bloem J."/>
            <person name="Labutti K."/>
            <person name="Salamov A."/>
            <person name="Andreopoulos B."/>
            <person name="Baker S."/>
            <person name="Barry K."/>
            <person name="Bills G."/>
            <person name="Bluhm B."/>
            <person name="Cannon C."/>
            <person name="Castanera R."/>
            <person name="Culley D."/>
            <person name="Daum C."/>
            <person name="Ezra D."/>
            <person name="Gonzalez J."/>
            <person name="Henrissat B."/>
            <person name="Kuo A."/>
            <person name="Liang C."/>
            <person name="Lipzen A."/>
            <person name="Lutzoni F."/>
            <person name="Magnuson J."/>
            <person name="Mondo S."/>
            <person name="Nolan M."/>
            <person name="Ohm R."/>
            <person name="Pangilinan J."/>
            <person name="Park H.-J."/>
            <person name="Ramirez L."/>
            <person name="Alfaro M."/>
            <person name="Sun H."/>
            <person name="Tritt A."/>
            <person name="Yoshinaga Y."/>
            <person name="Zwiers L.-H."/>
            <person name="Turgeon B."/>
            <person name="Goodwin S."/>
            <person name="Spatafora J."/>
            <person name="Crous P."/>
            <person name="Grigoriev I."/>
        </authorList>
    </citation>
    <scope>NUCLEOTIDE SEQUENCE</scope>
    <source>
        <strain evidence="2">CBS 262.69</strain>
    </source>
</reference>
<gene>
    <name evidence="2" type="ORF">EJ06DRAFT_116169</name>
</gene>
<dbReference type="Proteomes" id="UP000799640">
    <property type="component" value="Unassembled WGS sequence"/>
</dbReference>
<name>A0A6G1HQ37_9PEZI</name>
<feature type="compositionally biased region" description="Polar residues" evidence="1">
    <location>
        <begin position="135"/>
        <end position="153"/>
    </location>
</feature>
<dbReference type="AlphaFoldDB" id="A0A6G1HQ37"/>
<evidence type="ECO:0000313" key="3">
    <source>
        <dbReference type="Proteomes" id="UP000799640"/>
    </source>
</evidence>